<keyword evidence="2" id="KW-1185">Reference proteome</keyword>
<proteinExistence type="predicted"/>
<organism evidence="1 2">
    <name type="scientific">Schizophyllum amplum</name>
    <dbReference type="NCBI Taxonomy" id="97359"/>
    <lineage>
        <taxon>Eukaryota</taxon>
        <taxon>Fungi</taxon>
        <taxon>Dikarya</taxon>
        <taxon>Basidiomycota</taxon>
        <taxon>Agaricomycotina</taxon>
        <taxon>Agaricomycetes</taxon>
        <taxon>Agaricomycetidae</taxon>
        <taxon>Agaricales</taxon>
        <taxon>Schizophyllaceae</taxon>
        <taxon>Schizophyllum</taxon>
    </lineage>
</organism>
<gene>
    <name evidence="1" type="ORF">BD626DRAFT_499969</name>
</gene>
<comment type="caution">
    <text evidence="1">The sequence shown here is derived from an EMBL/GenBank/DDBJ whole genome shotgun (WGS) entry which is preliminary data.</text>
</comment>
<sequence>MSLRFHLDTYTLALEIGALWLIPSMCYKLHVYTSFTSGWIDRLTALLASASPRDVAPIWKVGTLFNNKLRGEFFTAPLGRHGHTCLLRETTCALAACGVLCSVFKQYTVNPLDFPIPAAGIEPIPRARDLDMRVCAACRDLMQKKHREMCEAFWDTLPEELGLGTWAELRALKARDLGQSVED</sequence>
<name>A0A550CBD2_9AGAR</name>
<dbReference type="Proteomes" id="UP000320762">
    <property type="component" value="Unassembled WGS sequence"/>
</dbReference>
<dbReference type="AlphaFoldDB" id="A0A550CBD2"/>
<reference evidence="1 2" key="1">
    <citation type="journal article" date="2019" name="New Phytol.">
        <title>Comparative genomics reveals unique wood-decay strategies and fruiting body development in the Schizophyllaceae.</title>
        <authorList>
            <person name="Almasi E."/>
            <person name="Sahu N."/>
            <person name="Krizsan K."/>
            <person name="Balint B."/>
            <person name="Kovacs G.M."/>
            <person name="Kiss B."/>
            <person name="Cseklye J."/>
            <person name="Drula E."/>
            <person name="Henrissat B."/>
            <person name="Nagy I."/>
            <person name="Chovatia M."/>
            <person name="Adam C."/>
            <person name="LaButti K."/>
            <person name="Lipzen A."/>
            <person name="Riley R."/>
            <person name="Grigoriev I.V."/>
            <person name="Nagy L.G."/>
        </authorList>
    </citation>
    <scope>NUCLEOTIDE SEQUENCE [LARGE SCALE GENOMIC DNA]</scope>
    <source>
        <strain evidence="1 2">NL-1724</strain>
    </source>
</reference>
<accession>A0A550CBD2</accession>
<protein>
    <submittedName>
        <fullName evidence="1">Uncharacterized protein</fullName>
    </submittedName>
</protein>
<evidence type="ECO:0000313" key="1">
    <source>
        <dbReference type="EMBL" id="TRM62120.1"/>
    </source>
</evidence>
<dbReference type="EMBL" id="VDMD01000014">
    <property type="protein sequence ID" value="TRM62120.1"/>
    <property type="molecule type" value="Genomic_DNA"/>
</dbReference>
<evidence type="ECO:0000313" key="2">
    <source>
        <dbReference type="Proteomes" id="UP000320762"/>
    </source>
</evidence>